<feature type="transmembrane region" description="Helical" evidence="2">
    <location>
        <begin position="267"/>
        <end position="287"/>
    </location>
</feature>
<evidence type="ECO:0000313" key="5">
    <source>
        <dbReference type="Proteomes" id="UP000182471"/>
    </source>
</evidence>
<dbReference type="GO" id="GO:0052621">
    <property type="term" value="F:diguanylate cyclase activity"/>
    <property type="evidence" value="ECO:0007669"/>
    <property type="project" value="TreeGrafter"/>
</dbReference>
<keyword evidence="2" id="KW-1133">Transmembrane helix</keyword>
<sequence>MNNVFTEKDRLFIVLVSLLVVFMWIASSMIFTDGGVKKYTIEKKNVIKLVPQKIEEIPQKNSDIPIKRYYLNGKTIRNNGGCLQFYSHYTAINIEEMYTTGEKKCVYRVEKSNSPFGRNSGTRFNFALISPQVQKVIVETKDDFSMTSKPITFECGEESTLYYNFIIKNLSRYALVTIELLLGIYIIISYWLVGYKKKRQRYILYYGTLLMYMGMWCSLEMDILNVLFDNSSSVYFMIYGILLTVPIPFILFVDSYYGVKYNWFSEIIKLVSAIQAFIYVVLQLLGIIEFREILTWIQIVLTAMNGYLIYVSYLFFKNNKDTVYKIEKITETCGLLIGYVLAVLSYRMMHFENNFYVLVLVVAYSVGVWYNITKREIVLDEENKRIEIYRSQAEYDILTNIKNRNSFENFMFGLKEYSGYSVCVFDVNNLKHCNDTYGHKAGDRLIVACANCIKDVFEKLGDVYRIGGDEFCVILKKRDKKDIELLLDDLKSLQDEYNKSNHEVKMEVAAGYAIFSTKYDDNLENTFSRADKMMYYNKRNIKEKTN</sequence>
<dbReference type="InterPro" id="IPR050469">
    <property type="entry name" value="Diguanylate_Cyclase"/>
</dbReference>
<keyword evidence="2" id="KW-0472">Membrane</keyword>
<dbReference type="InterPro" id="IPR029787">
    <property type="entry name" value="Nucleotide_cyclase"/>
</dbReference>
<dbReference type="SMART" id="SM00267">
    <property type="entry name" value="GGDEF"/>
    <property type="match status" value="1"/>
</dbReference>
<evidence type="ECO:0000259" key="3">
    <source>
        <dbReference type="PROSITE" id="PS50887"/>
    </source>
</evidence>
<feature type="transmembrane region" description="Helical" evidence="2">
    <location>
        <begin position="205"/>
        <end position="228"/>
    </location>
</feature>
<dbReference type="AlphaFoldDB" id="A0A1H9R1H1"/>
<accession>A0A1H9R1H1</accession>
<proteinExistence type="predicted"/>
<keyword evidence="1" id="KW-0175">Coiled coil</keyword>
<feature type="transmembrane region" description="Helical" evidence="2">
    <location>
        <begin position="355"/>
        <end position="372"/>
    </location>
</feature>
<dbReference type="PROSITE" id="PS50887">
    <property type="entry name" value="GGDEF"/>
    <property type="match status" value="1"/>
</dbReference>
<dbReference type="InterPro" id="IPR000160">
    <property type="entry name" value="GGDEF_dom"/>
</dbReference>
<dbReference type="Gene3D" id="3.30.70.270">
    <property type="match status" value="1"/>
</dbReference>
<dbReference type="SUPFAM" id="SSF55073">
    <property type="entry name" value="Nucleotide cyclase"/>
    <property type="match status" value="1"/>
</dbReference>
<dbReference type="NCBIfam" id="TIGR00254">
    <property type="entry name" value="GGDEF"/>
    <property type="match status" value="1"/>
</dbReference>
<dbReference type="RefSeq" id="WP_027421589.1">
    <property type="nucleotide sequence ID" value="NZ_FOGW01000007.1"/>
</dbReference>
<dbReference type="Proteomes" id="UP000182471">
    <property type="component" value="Unassembled WGS sequence"/>
</dbReference>
<dbReference type="Pfam" id="PF00990">
    <property type="entry name" value="GGDEF"/>
    <property type="match status" value="1"/>
</dbReference>
<dbReference type="PANTHER" id="PTHR45138:SF9">
    <property type="entry name" value="DIGUANYLATE CYCLASE DGCM-RELATED"/>
    <property type="match status" value="1"/>
</dbReference>
<evidence type="ECO:0000313" key="4">
    <source>
        <dbReference type="EMBL" id="SER66570.1"/>
    </source>
</evidence>
<dbReference type="EMBL" id="FOGW01000007">
    <property type="protein sequence ID" value="SER66570.1"/>
    <property type="molecule type" value="Genomic_DNA"/>
</dbReference>
<feature type="transmembrane region" description="Helical" evidence="2">
    <location>
        <begin position="328"/>
        <end position="349"/>
    </location>
</feature>
<evidence type="ECO:0000256" key="2">
    <source>
        <dbReference type="SAM" id="Phobius"/>
    </source>
</evidence>
<feature type="transmembrane region" description="Helical" evidence="2">
    <location>
        <begin position="293"/>
        <end position="316"/>
    </location>
</feature>
<keyword evidence="2" id="KW-0812">Transmembrane</keyword>
<dbReference type="CDD" id="cd01949">
    <property type="entry name" value="GGDEF"/>
    <property type="match status" value="1"/>
</dbReference>
<protein>
    <submittedName>
        <fullName evidence="4">Diguanylate cyclase (GGDEF) domain-containing protein</fullName>
    </submittedName>
</protein>
<evidence type="ECO:0000256" key="1">
    <source>
        <dbReference type="SAM" id="Coils"/>
    </source>
</evidence>
<feature type="transmembrane region" description="Helical" evidence="2">
    <location>
        <begin position="12"/>
        <end position="31"/>
    </location>
</feature>
<gene>
    <name evidence="4" type="ORF">SAMN02910429_00731</name>
</gene>
<dbReference type="InterPro" id="IPR043128">
    <property type="entry name" value="Rev_trsase/Diguanyl_cyclase"/>
</dbReference>
<organism evidence="4 5">
    <name type="scientific">Lachnobacterium bovis</name>
    <dbReference type="NCBI Taxonomy" id="140626"/>
    <lineage>
        <taxon>Bacteria</taxon>
        <taxon>Bacillati</taxon>
        <taxon>Bacillota</taxon>
        <taxon>Clostridia</taxon>
        <taxon>Lachnospirales</taxon>
        <taxon>Lachnospiraceae</taxon>
        <taxon>Lachnobacterium</taxon>
    </lineage>
</organism>
<feature type="domain" description="GGDEF" evidence="3">
    <location>
        <begin position="418"/>
        <end position="546"/>
    </location>
</feature>
<feature type="transmembrane region" description="Helical" evidence="2">
    <location>
        <begin position="234"/>
        <end position="255"/>
    </location>
</feature>
<feature type="transmembrane region" description="Helical" evidence="2">
    <location>
        <begin position="173"/>
        <end position="193"/>
    </location>
</feature>
<feature type="coiled-coil region" evidence="1">
    <location>
        <begin position="476"/>
        <end position="503"/>
    </location>
</feature>
<dbReference type="PANTHER" id="PTHR45138">
    <property type="entry name" value="REGULATORY COMPONENTS OF SENSORY TRANSDUCTION SYSTEM"/>
    <property type="match status" value="1"/>
</dbReference>
<reference evidence="5" key="1">
    <citation type="submission" date="2016-10" db="EMBL/GenBank/DDBJ databases">
        <authorList>
            <person name="Varghese N."/>
            <person name="Submissions S."/>
        </authorList>
    </citation>
    <scope>NUCLEOTIDE SEQUENCE [LARGE SCALE GENOMIC DNA]</scope>
    <source>
        <strain evidence="5">S1b</strain>
    </source>
</reference>
<keyword evidence="5" id="KW-1185">Reference proteome</keyword>
<name>A0A1H9R1H1_9FIRM</name>